<dbReference type="UniPathway" id="UPA00392"/>
<evidence type="ECO:0000256" key="16">
    <source>
        <dbReference type="ARBA" id="ARBA00047415"/>
    </source>
</evidence>
<dbReference type="GO" id="GO:0008616">
    <property type="term" value="P:tRNA queuosine(34) biosynthetic process"/>
    <property type="evidence" value="ECO:0007669"/>
    <property type="project" value="UniProtKB-UniRule"/>
</dbReference>
<evidence type="ECO:0000256" key="3">
    <source>
        <dbReference type="ARBA" id="ARBA00008207"/>
    </source>
</evidence>
<feature type="binding site" evidence="17">
    <location>
        <position position="11"/>
    </location>
    <ligand>
        <name>[4Fe-4S] cluster</name>
        <dbReference type="ChEBI" id="CHEBI:49883"/>
    </ligand>
</feature>
<dbReference type="AlphaFoldDB" id="A0A7R6PRZ5"/>
<proteinExistence type="inferred from homology"/>
<dbReference type="HAMAP" id="MF_02089">
    <property type="entry name" value="QueH"/>
    <property type="match status" value="1"/>
</dbReference>
<evidence type="ECO:0000256" key="8">
    <source>
        <dbReference type="ARBA" id="ARBA00022723"/>
    </source>
</evidence>
<dbReference type="Pfam" id="PF02677">
    <property type="entry name" value="QueH"/>
    <property type="match status" value="1"/>
</dbReference>
<evidence type="ECO:0000256" key="6">
    <source>
        <dbReference type="ARBA" id="ARBA00022485"/>
    </source>
</evidence>
<evidence type="ECO:0000256" key="9">
    <source>
        <dbReference type="ARBA" id="ARBA00022785"/>
    </source>
</evidence>
<dbReference type="PANTHER" id="PTHR36701">
    <property type="entry name" value="EPOXYQUEUOSINE REDUCTASE QUEH"/>
    <property type="match status" value="1"/>
</dbReference>
<dbReference type="Proteomes" id="UP000595564">
    <property type="component" value="Chromosome"/>
</dbReference>
<evidence type="ECO:0000256" key="14">
    <source>
        <dbReference type="ARBA" id="ARBA00023284"/>
    </source>
</evidence>
<keyword evidence="10 17" id="KW-0560">Oxidoreductase</keyword>
<feature type="disulfide bond" description="Redox-active" evidence="17">
    <location>
        <begin position="170"/>
        <end position="172"/>
    </location>
</feature>
<organism evidence="18 19">
    <name type="scientific">Thermotomaculum hydrothermale</name>
    <dbReference type="NCBI Taxonomy" id="981385"/>
    <lineage>
        <taxon>Bacteria</taxon>
        <taxon>Pseudomonadati</taxon>
        <taxon>Acidobacteriota</taxon>
        <taxon>Holophagae</taxon>
        <taxon>Thermotomaculales</taxon>
        <taxon>Thermotomaculaceae</taxon>
        <taxon>Thermotomaculum</taxon>
    </lineage>
</organism>
<comment type="similarity">
    <text evidence="3 17">Belongs to the QueH family.</text>
</comment>
<evidence type="ECO:0000256" key="12">
    <source>
        <dbReference type="ARBA" id="ARBA00023014"/>
    </source>
</evidence>
<reference evidence="18 19" key="1">
    <citation type="journal article" date="2012" name="Extremophiles">
        <title>Thermotomaculum hydrothermale gen. nov., sp. nov., a novel heterotrophic thermophile within the phylum Acidobacteria from a deep-sea hydrothermal vent chimney in the Southern Okinawa Trough.</title>
        <authorList>
            <person name="Izumi H."/>
            <person name="Nunoura T."/>
            <person name="Miyazaki M."/>
            <person name="Mino S."/>
            <person name="Toki T."/>
            <person name="Takai K."/>
            <person name="Sako Y."/>
            <person name="Sawabe T."/>
            <person name="Nakagawa S."/>
        </authorList>
    </citation>
    <scope>NUCLEOTIDE SEQUENCE [LARGE SCALE GENOMIC DNA]</scope>
    <source>
        <strain evidence="18 19">AC55</strain>
    </source>
</reference>
<keyword evidence="11 17" id="KW-0408">Iron</keyword>
<comment type="pathway">
    <text evidence="2 17">tRNA modification; tRNA-queuosine biosynthesis.</text>
</comment>
<keyword evidence="9 17" id="KW-0671">Queuosine biosynthesis</keyword>
<dbReference type="RefSeq" id="WP_201327556.1">
    <property type="nucleotide sequence ID" value="NZ_AP017470.1"/>
</dbReference>
<dbReference type="GO" id="GO:0051539">
    <property type="term" value="F:4 iron, 4 sulfur cluster binding"/>
    <property type="evidence" value="ECO:0007669"/>
    <property type="project" value="UniProtKB-UniRule"/>
</dbReference>
<evidence type="ECO:0000256" key="17">
    <source>
        <dbReference type="HAMAP-Rule" id="MF_02089"/>
    </source>
</evidence>
<feature type="binding site" evidence="17">
    <location>
        <position position="10"/>
    </location>
    <ligand>
        <name>[4Fe-4S] cluster</name>
        <dbReference type="ChEBI" id="CHEBI:49883"/>
    </ligand>
</feature>
<dbReference type="PANTHER" id="PTHR36701:SF1">
    <property type="entry name" value="EPOXYQUEUOSINE REDUCTASE QUEH"/>
    <property type="match status" value="1"/>
</dbReference>
<evidence type="ECO:0000256" key="7">
    <source>
        <dbReference type="ARBA" id="ARBA00022694"/>
    </source>
</evidence>
<keyword evidence="19" id="KW-1185">Reference proteome</keyword>
<dbReference type="KEGG" id="thyd:TTHT_1786"/>
<feature type="binding site" evidence="17">
    <location>
        <position position="88"/>
    </location>
    <ligand>
        <name>[4Fe-4S] cluster</name>
        <dbReference type="ChEBI" id="CHEBI:49883"/>
    </ligand>
</feature>
<keyword evidence="12 17" id="KW-0411">Iron-sulfur</keyword>
<dbReference type="SUPFAM" id="SSF52402">
    <property type="entry name" value="Adenine nucleotide alpha hydrolases-like"/>
    <property type="match status" value="1"/>
</dbReference>
<evidence type="ECO:0000256" key="15">
    <source>
        <dbReference type="ARBA" id="ARBA00031446"/>
    </source>
</evidence>
<evidence type="ECO:0000313" key="19">
    <source>
        <dbReference type="Proteomes" id="UP000595564"/>
    </source>
</evidence>
<keyword evidence="14 17" id="KW-0676">Redox-active center</keyword>
<evidence type="ECO:0000256" key="5">
    <source>
        <dbReference type="ARBA" id="ARBA00016895"/>
    </source>
</evidence>
<evidence type="ECO:0000256" key="11">
    <source>
        <dbReference type="ARBA" id="ARBA00023004"/>
    </source>
</evidence>
<feature type="binding site" evidence="17">
    <location>
        <position position="91"/>
    </location>
    <ligand>
        <name>[4Fe-4S] cluster</name>
        <dbReference type="ChEBI" id="CHEBI:49883"/>
    </ligand>
</feature>
<evidence type="ECO:0000256" key="2">
    <source>
        <dbReference type="ARBA" id="ARBA00004691"/>
    </source>
</evidence>
<evidence type="ECO:0000256" key="4">
    <source>
        <dbReference type="ARBA" id="ARBA00012622"/>
    </source>
</evidence>
<gene>
    <name evidence="17" type="primary">queH</name>
    <name evidence="18" type="ORF">TTHT_1786</name>
</gene>
<comment type="catalytic activity">
    <reaction evidence="16 17">
        <text>epoxyqueuosine(34) in tRNA + AH2 = queuosine(34) in tRNA + A + H2O</text>
        <dbReference type="Rhea" id="RHEA:32159"/>
        <dbReference type="Rhea" id="RHEA-COMP:18571"/>
        <dbReference type="Rhea" id="RHEA-COMP:18582"/>
        <dbReference type="ChEBI" id="CHEBI:13193"/>
        <dbReference type="ChEBI" id="CHEBI:15377"/>
        <dbReference type="ChEBI" id="CHEBI:17499"/>
        <dbReference type="ChEBI" id="CHEBI:194431"/>
        <dbReference type="ChEBI" id="CHEBI:194443"/>
        <dbReference type="EC" id="1.17.99.6"/>
    </reaction>
</comment>
<keyword evidence="7 17" id="KW-0819">tRNA processing</keyword>
<dbReference type="EC" id="1.17.99.6" evidence="4 17"/>
<protein>
    <recommendedName>
        <fullName evidence="5 17">Epoxyqueuosine reductase QueH</fullName>
        <ecNumber evidence="4 17">1.17.99.6</ecNumber>
    </recommendedName>
    <alternativeName>
        <fullName evidence="15 17">Queuosine biosynthesis protein QueH</fullName>
    </alternativeName>
</protein>
<evidence type="ECO:0000256" key="10">
    <source>
        <dbReference type="ARBA" id="ARBA00023002"/>
    </source>
</evidence>
<evidence type="ECO:0000256" key="13">
    <source>
        <dbReference type="ARBA" id="ARBA00023157"/>
    </source>
</evidence>
<evidence type="ECO:0000313" key="18">
    <source>
        <dbReference type="EMBL" id="BBB33251.1"/>
    </source>
</evidence>
<keyword evidence="8 17" id="KW-0479">Metal-binding</keyword>
<name>A0A7R6PRZ5_9BACT</name>
<dbReference type="GO" id="GO:0046872">
    <property type="term" value="F:metal ion binding"/>
    <property type="evidence" value="ECO:0007669"/>
    <property type="project" value="UniProtKB-KW"/>
</dbReference>
<keyword evidence="6 17" id="KW-0004">4Fe-4S</keyword>
<accession>A0A7R6PRZ5</accession>
<keyword evidence="13 17" id="KW-1015">Disulfide bond</keyword>
<dbReference type="EMBL" id="AP017470">
    <property type="protein sequence ID" value="BBB33251.1"/>
    <property type="molecule type" value="Genomic_DNA"/>
</dbReference>
<dbReference type="GO" id="GO:0052693">
    <property type="term" value="F:epoxyqueuosine reductase activity"/>
    <property type="evidence" value="ECO:0007669"/>
    <property type="project" value="UniProtKB-UniRule"/>
</dbReference>
<sequence length="280" mass="33131">MKKRLLLHICCAPDGVYIPETLSDEFEVICYFYNPNIFPKEEYEKRKREMERVAEAKGYELVVGDYNYEDFVKSAEKLYYLPEKSARCDFCLRMRMEESARKAKELNCQVFATVLTVSPHKDFEKINIIGKEVGEKYGVEYMPSNFKKNDGFKKSVEEGKKLNLYRQDYCGCESSLVYRKMFKDAESGDVVFLFYGDKVGIFDLDSVKKHIERNNLKTGFVFYKHKPTENVLKYAYELRIFLEPYDNLEWRKRIFEKKGKKVEVIKLSDIANRDIFLDPC</sequence>
<comment type="function">
    <text evidence="1 17">Catalyzes the conversion of epoxyqueuosine (oQ) to queuosine (Q), which is a hypermodified base found in the wobble positions of tRNA(Asp), tRNA(Asn), tRNA(His) and tRNA(Tyr).</text>
</comment>
<evidence type="ECO:0000256" key="1">
    <source>
        <dbReference type="ARBA" id="ARBA00002268"/>
    </source>
</evidence>
<dbReference type="InterPro" id="IPR003828">
    <property type="entry name" value="QueH"/>
</dbReference>